<evidence type="ECO:0000313" key="6">
    <source>
        <dbReference type="Proteomes" id="UP000198462"/>
    </source>
</evidence>
<dbReference type="AlphaFoldDB" id="A0A219B5S7"/>
<dbReference type="InterPro" id="IPR008920">
    <property type="entry name" value="TF_FadR/GntR_C"/>
</dbReference>
<gene>
    <name evidence="5" type="ORF">B5C34_06375</name>
</gene>
<organism evidence="5 6">
    <name type="scientific">Pacificimonas flava</name>
    <dbReference type="NCBI Taxonomy" id="1234595"/>
    <lineage>
        <taxon>Bacteria</taxon>
        <taxon>Pseudomonadati</taxon>
        <taxon>Pseudomonadota</taxon>
        <taxon>Alphaproteobacteria</taxon>
        <taxon>Sphingomonadales</taxon>
        <taxon>Sphingosinicellaceae</taxon>
        <taxon>Pacificimonas</taxon>
    </lineage>
</organism>
<evidence type="ECO:0000256" key="1">
    <source>
        <dbReference type="ARBA" id="ARBA00023015"/>
    </source>
</evidence>
<evidence type="ECO:0000256" key="3">
    <source>
        <dbReference type="ARBA" id="ARBA00023163"/>
    </source>
</evidence>
<dbReference type="InterPro" id="IPR036388">
    <property type="entry name" value="WH-like_DNA-bd_sf"/>
</dbReference>
<dbReference type="PROSITE" id="PS50949">
    <property type="entry name" value="HTH_GNTR"/>
    <property type="match status" value="1"/>
</dbReference>
<dbReference type="SMART" id="SM00895">
    <property type="entry name" value="FCD"/>
    <property type="match status" value="1"/>
</dbReference>
<dbReference type="Gene3D" id="1.10.10.10">
    <property type="entry name" value="Winged helix-like DNA-binding domain superfamily/Winged helix DNA-binding domain"/>
    <property type="match status" value="1"/>
</dbReference>
<dbReference type="PRINTS" id="PR00035">
    <property type="entry name" value="HTHGNTR"/>
</dbReference>
<evidence type="ECO:0000259" key="4">
    <source>
        <dbReference type="PROSITE" id="PS50949"/>
    </source>
</evidence>
<accession>A0A219B5S7</accession>
<dbReference type="GO" id="GO:0003700">
    <property type="term" value="F:DNA-binding transcription factor activity"/>
    <property type="evidence" value="ECO:0007669"/>
    <property type="project" value="InterPro"/>
</dbReference>
<dbReference type="CDD" id="cd07377">
    <property type="entry name" value="WHTH_GntR"/>
    <property type="match status" value="1"/>
</dbReference>
<keyword evidence="2" id="KW-0238">DNA-binding</keyword>
<dbReference type="EMBL" id="NFZT01000001">
    <property type="protein sequence ID" value="OWV33128.1"/>
    <property type="molecule type" value="Genomic_DNA"/>
</dbReference>
<dbReference type="InterPro" id="IPR011711">
    <property type="entry name" value="GntR_C"/>
</dbReference>
<dbReference type="PANTHER" id="PTHR43537">
    <property type="entry name" value="TRANSCRIPTIONAL REGULATOR, GNTR FAMILY"/>
    <property type="match status" value="1"/>
</dbReference>
<keyword evidence="6" id="KW-1185">Reference proteome</keyword>
<sequence length="245" mass="27855">MLRLVNCDAEGKAVTIQGKGVLELARTSDRIVRQGTLRDRVYQKLRDDIRTGAFDAGSRLVEVELAERYGVSRTPIREALVQLAREGFVAKSGRGYAMLMDSQEDIADRLAVRELLDVAMVRGVATRPSSERDAGLERLYAKALTAHRNNRPRAFATAQKEFRQFLRTQCGNAVLAHHNEMVDDSFRRARAQLYEDRDNREVTLSGDRELIDALTQNDPDRAEAQTRRFLERVRSFYRDLPSAES</sequence>
<dbReference type="SUPFAM" id="SSF46785">
    <property type="entry name" value="Winged helix' DNA-binding domain"/>
    <property type="match status" value="1"/>
</dbReference>
<name>A0A219B5S7_9SPHN</name>
<evidence type="ECO:0000313" key="5">
    <source>
        <dbReference type="EMBL" id="OWV33128.1"/>
    </source>
</evidence>
<evidence type="ECO:0000256" key="2">
    <source>
        <dbReference type="ARBA" id="ARBA00023125"/>
    </source>
</evidence>
<dbReference type="SMART" id="SM00345">
    <property type="entry name" value="HTH_GNTR"/>
    <property type="match status" value="1"/>
</dbReference>
<dbReference type="PANTHER" id="PTHR43537:SF5">
    <property type="entry name" value="UXU OPERON TRANSCRIPTIONAL REGULATOR"/>
    <property type="match status" value="1"/>
</dbReference>
<proteinExistence type="predicted"/>
<dbReference type="GO" id="GO:0003677">
    <property type="term" value="F:DNA binding"/>
    <property type="evidence" value="ECO:0007669"/>
    <property type="project" value="UniProtKB-KW"/>
</dbReference>
<feature type="domain" description="HTH gntR-type" evidence="4">
    <location>
        <begin position="35"/>
        <end position="101"/>
    </location>
</feature>
<dbReference type="Pfam" id="PF07729">
    <property type="entry name" value="FCD"/>
    <property type="match status" value="1"/>
</dbReference>
<keyword evidence="3" id="KW-0804">Transcription</keyword>
<reference evidence="6" key="1">
    <citation type="submission" date="2017-05" db="EMBL/GenBank/DDBJ databases">
        <authorList>
            <person name="Lin X."/>
        </authorList>
    </citation>
    <scope>NUCLEOTIDE SEQUENCE [LARGE SCALE GENOMIC DNA]</scope>
    <source>
        <strain evidence="6">JLT2012</strain>
    </source>
</reference>
<comment type="caution">
    <text evidence="5">The sequence shown here is derived from an EMBL/GenBank/DDBJ whole genome shotgun (WGS) entry which is preliminary data.</text>
</comment>
<protein>
    <recommendedName>
        <fullName evidence="4">HTH gntR-type domain-containing protein</fullName>
    </recommendedName>
</protein>
<keyword evidence="1" id="KW-0805">Transcription regulation</keyword>
<dbReference type="InterPro" id="IPR036390">
    <property type="entry name" value="WH_DNA-bd_sf"/>
</dbReference>
<dbReference type="InterPro" id="IPR000524">
    <property type="entry name" value="Tscrpt_reg_HTH_GntR"/>
</dbReference>
<dbReference type="Proteomes" id="UP000198462">
    <property type="component" value="Unassembled WGS sequence"/>
</dbReference>
<dbReference type="Gene3D" id="1.20.120.530">
    <property type="entry name" value="GntR ligand-binding domain-like"/>
    <property type="match status" value="1"/>
</dbReference>
<dbReference type="Pfam" id="PF00392">
    <property type="entry name" value="GntR"/>
    <property type="match status" value="1"/>
</dbReference>
<dbReference type="SUPFAM" id="SSF48008">
    <property type="entry name" value="GntR ligand-binding domain-like"/>
    <property type="match status" value="1"/>
</dbReference>